<evidence type="ECO:0000313" key="1">
    <source>
        <dbReference type="EMBL" id="MFC5429589.1"/>
    </source>
</evidence>
<evidence type="ECO:0000313" key="2">
    <source>
        <dbReference type="Proteomes" id="UP001596103"/>
    </source>
</evidence>
<dbReference type="EMBL" id="JBHSMP010000013">
    <property type="protein sequence ID" value="MFC5429589.1"/>
    <property type="molecule type" value="Genomic_DNA"/>
</dbReference>
<accession>A0ABW0J986</accession>
<sequence length="39" mass="4217">MGISLRGGSHAAHMLAAVRCFSQHRSGTCSRHHGGAEWR</sequence>
<gene>
    <name evidence="1" type="ORF">ACFPTO_12385</name>
</gene>
<name>A0ABW0J986_9BURK</name>
<dbReference type="InterPro" id="IPR022236">
    <property type="entry name" value="DUF3761"/>
</dbReference>
<comment type="caution">
    <text evidence="1">The sequence shown here is derived from an EMBL/GenBank/DDBJ whole genome shotgun (WGS) entry which is preliminary data.</text>
</comment>
<dbReference type="Proteomes" id="UP001596103">
    <property type="component" value="Unassembled WGS sequence"/>
</dbReference>
<dbReference type="RefSeq" id="WP_377711623.1">
    <property type="nucleotide sequence ID" value="NZ_JBHSMP010000013.1"/>
</dbReference>
<proteinExistence type="predicted"/>
<protein>
    <submittedName>
        <fullName evidence="1">DUF3761 domain-containing protein</fullName>
    </submittedName>
</protein>
<reference evidence="2" key="1">
    <citation type="journal article" date="2019" name="Int. J. Syst. Evol. Microbiol.">
        <title>The Global Catalogue of Microorganisms (GCM) 10K type strain sequencing project: providing services to taxonomists for standard genome sequencing and annotation.</title>
        <authorList>
            <consortium name="The Broad Institute Genomics Platform"/>
            <consortium name="The Broad Institute Genome Sequencing Center for Infectious Disease"/>
            <person name="Wu L."/>
            <person name="Ma J."/>
        </authorList>
    </citation>
    <scope>NUCLEOTIDE SEQUENCE [LARGE SCALE GENOMIC DNA]</scope>
    <source>
        <strain evidence="2">CCUG 56042</strain>
    </source>
</reference>
<organism evidence="1 2">
    <name type="scientific">Paraburkholderia denitrificans</name>
    <dbReference type="NCBI Taxonomy" id="694025"/>
    <lineage>
        <taxon>Bacteria</taxon>
        <taxon>Pseudomonadati</taxon>
        <taxon>Pseudomonadota</taxon>
        <taxon>Betaproteobacteria</taxon>
        <taxon>Burkholderiales</taxon>
        <taxon>Burkholderiaceae</taxon>
        <taxon>Paraburkholderia</taxon>
    </lineage>
</organism>
<dbReference type="Pfam" id="PF12587">
    <property type="entry name" value="DUF3761"/>
    <property type="match status" value="1"/>
</dbReference>
<keyword evidence="2" id="KW-1185">Reference proteome</keyword>